<protein>
    <submittedName>
        <fullName evidence="2">YuzL family protein</fullName>
    </submittedName>
</protein>
<evidence type="ECO:0000256" key="1">
    <source>
        <dbReference type="SAM" id="MobiDB-lite"/>
    </source>
</evidence>
<dbReference type="Proteomes" id="UP000682134">
    <property type="component" value="Unassembled WGS sequence"/>
</dbReference>
<organism evidence="2 3">
    <name type="scientific">Gottfriedia endophytica</name>
    <dbReference type="NCBI Taxonomy" id="2820819"/>
    <lineage>
        <taxon>Bacteria</taxon>
        <taxon>Bacillati</taxon>
        <taxon>Bacillota</taxon>
        <taxon>Bacilli</taxon>
        <taxon>Bacillales</taxon>
        <taxon>Bacillaceae</taxon>
        <taxon>Gottfriedia</taxon>
    </lineage>
</organism>
<feature type="compositionally biased region" description="Polar residues" evidence="1">
    <location>
        <begin position="8"/>
        <end position="20"/>
    </location>
</feature>
<sequence>MLKREKNPSSAAVSAASMQGNADPGAANRQKKGRHGSNEQYGKENMGK</sequence>
<comment type="caution">
    <text evidence="2">The sequence shown here is derived from an EMBL/GenBank/DDBJ whole genome shotgun (WGS) entry which is preliminary data.</text>
</comment>
<feature type="region of interest" description="Disordered" evidence="1">
    <location>
        <begin position="1"/>
        <end position="48"/>
    </location>
</feature>
<keyword evidence="3" id="KW-1185">Reference proteome</keyword>
<evidence type="ECO:0000313" key="2">
    <source>
        <dbReference type="EMBL" id="MBP0725654.1"/>
    </source>
</evidence>
<reference evidence="2" key="1">
    <citation type="submission" date="2021-04" db="EMBL/GenBank/DDBJ databases">
        <title>Genome seq and assembly of Bacillus sp.</title>
        <authorList>
            <person name="Chhetri G."/>
        </authorList>
    </citation>
    <scope>NUCLEOTIDE SEQUENCE</scope>
    <source>
        <strain evidence="2">RG28</strain>
    </source>
</reference>
<evidence type="ECO:0000313" key="3">
    <source>
        <dbReference type="Proteomes" id="UP000682134"/>
    </source>
</evidence>
<dbReference type="RefSeq" id="WP_209405447.1">
    <property type="nucleotide sequence ID" value="NZ_JAGIYQ010000006.1"/>
</dbReference>
<dbReference type="InterPro" id="IPR025625">
    <property type="entry name" value="YuzL"/>
</dbReference>
<dbReference type="AlphaFoldDB" id="A0A940NNZ0"/>
<proteinExistence type="predicted"/>
<dbReference type="Pfam" id="PF14115">
    <property type="entry name" value="YuzL"/>
    <property type="match status" value="1"/>
</dbReference>
<dbReference type="EMBL" id="JAGIYQ010000006">
    <property type="protein sequence ID" value="MBP0725654.1"/>
    <property type="molecule type" value="Genomic_DNA"/>
</dbReference>
<name>A0A940NNZ0_9BACI</name>
<gene>
    <name evidence="2" type="ORF">J5Y03_10775</name>
</gene>
<accession>A0A940NNZ0</accession>